<evidence type="ECO:0000256" key="1">
    <source>
        <dbReference type="SAM" id="MobiDB-lite"/>
    </source>
</evidence>
<sequence>MSGQTLAQAQKAYRIGDPDGEYAIFDPTGSRLFPGRWNTPASPMIYASADYSTSMLEKLVHGSGRLPPNQHYVEILLSAGLSYEVLSQPAVPGWDHPDCNASRTFGETWHRSRRSLLLFVPSVVARVSTNILINPDHPDFGRITVGLHQPCWWDNRLFERPGSPASSPPVHAARPLDTPSGIGEPGEARPMEP</sequence>
<dbReference type="AlphaFoldDB" id="A0A679IQE2"/>
<name>A0A679IQE2_9HYPH</name>
<feature type="region of interest" description="Disordered" evidence="1">
    <location>
        <begin position="163"/>
        <end position="193"/>
    </location>
</feature>
<protein>
    <recommendedName>
        <fullName evidence="2">RES domain-containing protein</fullName>
    </recommendedName>
</protein>
<evidence type="ECO:0000313" key="3">
    <source>
        <dbReference type="EMBL" id="CAA2101458.1"/>
    </source>
</evidence>
<dbReference type="InterPro" id="IPR014914">
    <property type="entry name" value="RES_dom"/>
</dbReference>
<evidence type="ECO:0000259" key="2">
    <source>
        <dbReference type="SMART" id="SM00953"/>
    </source>
</evidence>
<dbReference type="Pfam" id="PF08808">
    <property type="entry name" value="RES"/>
    <property type="match status" value="1"/>
</dbReference>
<organism evidence="3">
    <name type="scientific">Methylobacterium bullatum</name>
    <dbReference type="NCBI Taxonomy" id="570505"/>
    <lineage>
        <taxon>Bacteria</taxon>
        <taxon>Pseudomonadati</taxon>
        <taxon>Pseudomonadota</taxon>
        <taxon>Alphaproteobacteria</taxon>
        <taxon>Hyphomicrobiales</taxon>
        <taxon>Methylobacteriaceae</taxon>
        <taxon>Methylobacterium</taxon>
    </lineage>
</organism>
<reference evidence="3" key="1">
    <citation type="submission" date="2019-12" db="EMBL/GenBank/DDBJ databases">
        <authorList>
            <person name="Cremers G."/>
        </authorList>
    </citation>
    <scope>NUCLEOTIDE SEQUENCE</scope>
    <source>
        <strain evidence="3">Mbul1</strain>
    </source>
</reference>
<dbReference type="EMBL" id="LR743504">
    <property type="protein sequence ID" value="CAA2101458.1"/>
    <property type="molecule type" value="Genomic_DNA"/>
</dbReference>
<proteinExistence type="predicted"/>
<feature type="domain" description="RES" evidence="2">
    <location>
        <begin position="24"/>
        <end position="147"/>
    </location>
</feature>
<dbReference type="SMART" id="SM00953">
    <property type="entry name" value="RES"/>
    <property type="match status" value="1"/>
</dbReference>
<accession>A0A679IQE2</accession>
<gene>
    <name evidence="3" type="ORF">MBUL_01186</name>
</gene>